<evidence type="ECO:0000313" key="3">
    <source>
        <dbReference type="Proteomes" id="UP001549036"/>
    </source>
</evidence>
<proteinExistence type="predicted"/>
<dbReference type="RefSeq" id="WP_354414403.1">
    <property type="nucleotide sequence ID" value="NZ_JBEPLM010000002.1"/>
</dbReference>
<dbReference type="Proteomes" id="UP001549036">
    <property type="component" value="Unassembled WGS sequence"/>
</dbReference>
<comment type="caution">
    <text evidence="2">The sequence shown here is derived from an EMBL/GenBank/DDBJ whole genome shotgun (WGS) entry which is preliminary data.</text>
</comment>
<dbReference type="EMBL" id="JBEPLM010000002">
    <property type="protein sequence ID" value="MET3591805.1"/>
    <property type="molecule type" value="Genomic_DNA"/>
</dbReference>
<dbReference type="Pfam" id="PF09903">
    <property type="entry name" value="DUF2130"/>
    <property type="match status" value="1"/>
</dbReference>
<sequence length="428" mass="47616">MNDPILHCPNCNCEIKLTESLAAPIVAATRAQYEKRLSDKEAEVAARERAAREQLTKAERAKAGLEEQVTARLAAERERIAAAEAHRARQLLGVELAVKDKELSDAREVLREREAKLAVAQAAQADVLKKQRELDDAQRELELTVERKVQASLADVRSKAKQDAEEGLRLTLIEKEEQIAGMMRQIEDLKRRGQQGSQQLQGEALELELEALLRARFPADSIEPVAKGESGGDVMQRVAGPGGLVSGSILWESKRTKNWSDGWLPKLREDQRRAKAEIAVLVSDVLPKPVEAFDQLDGVWVVERRCAVPIAIALRQMLIELQTSKQVQEGQQTKMELLYSYLTGSRFRHRIEAIVEKFGDMQADLSREKKATIRLWAKREAQIQSVIEATVGMYGDMQGIAGRAMAEIPTIEIPLIDTAPADQGDLGV</sequence>
<dbReference type="InterPro" id="IPR019219">
    <property type="entry name" value="DUF2130"/>
</dbReference>
<gene>
    <name evidence="2" type="ORF">ABID26_001189</name>
</gene>
<evidence type="ECO:0000256" key="1">
    <source>
        <dbReference type="SAM" id="Coils"/>
    </source>
</evidence>
<evidence type="ECO:0000313" key="2">
    <source>
        <dbReference type="EMBL" id="MET3591805.1"/>
    </source>
</evidence>
<evidence type="ECO:0008006" key="4">
    <source>
        <dbReference type="Google" id="ProtNLM"/>
    </source>
</evidence>
<feature type="coiled-coil region" evidence="1">
    <location>
        <begin position="30"/>
        <end position="68"/>
    </location>
</feature>
<feature type="coiled-coil region" evidence="1">
    <location>
        <begin position="120"/>
        <end position="147"/>
    </location>
</feature>
<keyword evidence="1" id="KW-0175">Coiled coil</keyword>
<keyword evidence="3" id="KW-1185">Reference proteome</keyword>
<organism evidence="2 3">
    <name type="scientific">Mesorhizobium shonense</name>
    <dbReference type="NCBI Taxonomy" id="1209948"/>
    <lineage>
        <taxon>Bacteria</taxon>
        <taxon>Pseudomonadati</taxon>
        <taxon>Pseudomonadota</taxon>
        <taxon>Alphaproteobacteria</taxon>
        <taxon>Hyphomicrobiales</taxon>
        <taxon>Phyllobacteriaceae</taxon>
        <taxon>Mesorhizobium</taxon>
    </lineage>
</organism>
<accession>A0ABV2HML0</accession>
<name>A0ABV2HML0_9HYPH</name>
<reference evidence="2 3" key="1">
    <citation type="submission" date="2024-06" db="EMBL/GenBank/DDBJ databases">
        <title>Genomic Encyclopedia of Type Strains, Phase IV (KMG-IV): sequencing the most valuable type-strain genomes for metagenomic binning, comparative biology and taxonomic classification.</title>
        <authorList>
            <person name="Goeker M."/>
        </authorList>
    </citation>
    <scope>NUCLEOTIDE SEQUENCE [LARGE SCALE GENOMIC DNA]</scope>
    <source>
        <strain evidence="2 3">DSM 29846</strain>
    </source>
</reference>
<protein>
    <recommendedName>
        <fullName evidence="4">DUF2130 domain-containing protein</fullName>
    </recommendedName>
</protein>